<dbReference type="STRING" id="1292034.OR37_01366"/>
<gene>
    <name evidence="7" type="ORF">OR37_01366</name>
</gene>
<protein>
    <submittedName>
        <fullName evidence="7">Serine protease, S9A family peptidase</fullName>
    </submittedName>
</protein>
<evidence type="ECO:0000256" key="3">
    <source>
        <dbReference type="ARBA" id="ARBA00022825"/>
    </source>
</evidence>
<dbReference type="InterPro" id="IPR001375">
    <property type="entry name" value="Peptidase_S9_cat"/>
</dbReference>
<dbReference type="InterPro" id="IPR051167">
    <property type="entry name" value="Prolyl_oligopep/macrocyclase"/>
</dbReference>
<dbReference type="Proteomes" id="UP000013063">
    <property type="component" value="Unassembled WGS sequence"/>
</dbReference>
<feature type="domain" description="Peptidase S9A N-terminal" evidence="6">
    <location>
        <begin position="46"/>
        <end position="297"/>
    </location>
</feature>
<dbReference type="OrthoDB" id="9801421at2"/>
<dbReference type="PANTHER" id="PTHR42881">
    <property type="entry name" value="PROLYL ENDOPEPTIDASE"/>
    <property type="match status" value="1"/>
</dbReference>
<keyword evidence="2" id="KW-0378">Hydrolase</keyword>
<dbReference type="InterPro" id="IPR023302">
    <property type="entry name" value="Pept_S9A_N"/>
</dbReference>
<dbReference type="Pfam" id="PF00326">
    <property type="entry name" value="Peptidase_S9"/>
    <property type="match status" value="1"/>
</dbReference>
<feature type="signal peptide" evidence="4">
    <location>
        <begin position="1"/>
        <end position="27"/>
    </location>
</feature>
<dbReference type="PATRIC" id="fig|1292034.3.peg.1355"/>
<accession>R0EBF1</accession>
<dbReference type="PANTHER" id="PTHR42881:SF13">
    <property type="entry name" value="PROLYL ENDOPEPTIDASE"/>
    <property type="match status" value="1"/>
</dbReference>
<dbReference type="GO" id="GO:0006508">
    <property type="term" value="P:proteolysis"/>
    <property type="evidence" value="ECO:0007669"/>
    <property type="project" value="UniProtKB-KW"/>
</dbReference>
<comment type="caution">
    <text evidence="7">The sequence shown here is derived from an EMBL/GenBank/DDBJ whole genome shotgun (WGS) entry which is preliminary data.</text>
</comment>
<keyword evidence="3" id="KW-0720">Serine protease</keyword>
<evidence type="ECO:0000256" key="2">
    <source>
        <dbReference type="ARBA" id="ARBA00022801"/>
    </source>
</evidence>
<dbReference type="GO" id="GO:0070012">
    <property type="term" value="F:oligopeptidase activity"/>
    <property type="evidence" value="ECO:0007669"/>
    <property type="project" value="TreeGrafter"/>
</dbReference>
<dbReference type="Gene3D" id="2.130.10.120">
    <property type="entry name" value="Prolyl oligopeptidase, N-terminal domain"/>
    <property type="match status" value="1"/>
</dbReference>
<evidence type="ECO:0000256" key="1">
    <source>
        <dbReference type="ARBA" id="ARBA00022670"/>
    </source>
</evidence>
<dbReference type="RefSeq" id="WP_004617333.1">
    <property type="nucleotide sequence ID" value="NZ_APMP01000005.1"/>
</dbReference>
<organism evidence="7 8">
    <name type="scientific">Caulobacter vibrioides OR37</name>
    <dbReference type="NCBI Taxonomy" id="1292034"/>
    <lineage>
        <taxon>Bacteria</taxon>
        <taxon>Pseudomonadati</taxon>
        <taxon>Pseudomonadota</taxon>
        <taxon>Alphaproteobacteria</taxon>
        <taxon>Caulobacterales</taxon>
        <taxon>Caulobacteraceae</taxon>
        <taxon>Caulobacter</taxon>
    </lineage>
</organism>
<dbReference type="PRINTS" id="PR00862">
    <property type="entry name" value="PROLIGOPTASE"/>
</dbReference>
<dbReference type="GO" id="GO:0004252">
    <property type="term" value="F:serine-type endopeptidase activity"/>
    <property type="evidence" value="ECO:0007669"/>
    <property type="project" value="InterPro"/>
</dbReference>
<reference evidence="7 8" key="1">
    <citation type="journal article" date="2013" name="Genome Announc.">
        <title>Draft Genome Sequence for Caulobacter sp. Strain OR37, a Bacterium Tolerant to Heavy Metals.</title>
        <authorList>
            <person name="Utturkar S.M."/>
            <person name="Bollmann A."/>
            <person name="Brzoska R.M."/>
            <person name="Klingeman D.M."/>
            <person name="Epstein S.E."/>
            <person name="Palumbo A.V."/>
            <person name="Brown S.D."/>
        </authorList>
    </citation>
    <scope>NUCLEOTIDE SEQUENCE [LARGE SCALE GENOMIC DNA]</scope>
    <source>
        <strain evidence="7 8">OR37</strain>
    </source>
</reference>
<dbReference type="InterPro" id="IPR029058">
    <property type="entry name" value="AB_hydrolase_fold"/>
</dbReference>
<evidence type="ECO:0000259" key="6">
    <source>
        <dbReference type="Pfam" id="PF02897"/>
    </source>
</evidence>
<name>R0EBF1_CAUVI</name>
<dbReference type="EMBL" id="APMP01000005">
    <property type="protein sequence ID" value="ENZ82788.1"/>
    <property type="molecule type" value="Genomic_DNA"/>
</dbReference>
<dbReference type="GO" id="GO:0005829">
    <property type="term" value="C:cytosol"/>
    <property type="evidence" value="ECO:0007669"/>
    <property type="project" value="TreeGrafter"/>
</dbReference>
<dbReference type="Pfam" id="PF02897">
    <property type="entry name" value="Peptidase_S9_N"/>
    <property type="match status" value="2"/>
</dbReference>
<sequence length="727" mass="79644" precursor="true">MRKFLTALFASTTLASTGLMTLTPAIAADNAKPAEVRTPLNELGKDDPYLWMEEIEGTRALDWAKAQNARTLPVLQGDKRYADLEAKALAILNAKDRVPGVSFSGDGSLTNFWQDADHVRGLWRRTTLDSYRTAEPTWETILDIDALSKAENANWVFKGASCLPPDETRCLVTLSNGGKDAVTVREFDTTTKAFVPGGFVLPEGKQNYSWLDKDTLLVAREWKPGEMTKSGYAYVLKTLKRGESLDQAREVYRGQETDVSVSPYVLRDPDGKVMGVIAHRGVTFFESEHYLITAKGAARLPLPAKCSIQTFVNGRLIVLLEQDWPEQGLKTGDLFEYNIDPLTADALASLGDGKPVGAKPMLVFRPTARQSVESVTSTRDKLIVGLLDNVKGAALVFDLGNKGWTRRKLDLPANSSIGLGSASDKDDRLFVSVTGYLAPTTYWLADAATGKLEQVKASPARFDASTHVVEQFEAVSTDGTKIPYFVVRPKDVKYDGSAPTLLYAYGGFQVPMTPGYSGVMGKLWLERGGTYVVANIRGGGEFGPAWHEAGLKANRQKVYDDFFAVSEDLIARKITSPRRLGIMGGSNGGLLMGVALTQRPELYNAIVIQVPLFDMIRYSQIGAGASWVGEYGDPAIPSERAVIAKYDPYSNLKAGKKYPEVFIETSTKDDRVHPAHARKAAARLEALGYPVLYYENVDGGHAASANLAETARRQALEYVYLTRKLMD</sequence>
<keyword evidence="8" id="KW-1185">Reference proteome</keyword>
<dbReference type="AlphaFoldDB" id="R0EBF1"/>
<dbReference type="Gene3D" id="3.40.50.1820">
    <property type="entry name" value="alpha/beta hydrolase"/>
    <property type="match status" value="1"/>
</dbReference>
<feature type="domain" description="Peptidase S9 prolyl oligopeptidase catalytic" evidence="5">
    <location>
        <begin position="524"/>
        <end position="725"/>
    </location>
</feature>
<proteinExistence type="predicted"/>
<keyword evidence="4" id="KW-0732">Signal</keyword>
<evidence type="ECO:0000259" key="5">
    <source>
        <dbReference type="Pfam" id="PF00326"/>
    </source>
</evidence>
<evidence type="ECO:0000313" key="7">
    <source>
        <dbReference type="EMBL" id="ENZ82788.1"/>
    </source>
</evidence>
<evidence type="ECO:0000256" key="4">
    <source>
        <dbReference type="SAM" id="SignalP"/>
    </source>
</evidence>
<feature type="chain" id="PRO_5004340434" evidence="4">
    <location>
        <begin position="28"/>
        <end position="727"/>
    </location>
</feature>
<dbReference type="SUPFAM" id="SSF50993">
    <property type="entry name" value="Peptidase/esterase 'gauge' domain"/>
    <property type="match status" value="1"/>
</dbReference>
<dbReference type="SUPFAM" id="SSF53474">
    <property type="entry name" value="alpha/beta-Hydrolases"/>
    <property type="match status" value="1"/>
</dbReference>
<keyword evidence="1 7" id="KW-0645">Protease</keyword>
<feature type="domain" description="Peptidase S9A N-terminal" evidence="6">
    <location>
        <begin position="368"/>
        <end position="457"/>
    </location>
</feature>
<dbReference type="eggNOG" id="COG1505">
    <property type="taxonomic scope" value="Bacteria"/>
</dbReference>
<evidence type="ECO:0000313" key="8">
    <source>
        <dbReference type="Proteomes" id="UP000013063"/>
    </source>
</evidence>
<dbReference type="InterPro" id="IPR002470">
    <property type="entry name" value="Peptidase_S9A"/>
</dbReference>